<feature type="transmembrane region" description="Helical" evidence="1">
    <location>
        <begin position="317"/>
        <end position="336"/>
    </location>
</feature>
<evidence type="ECO:0000313" key="2">
    <source>
        <dbReference type="EMBL" id="MBK1827059.1"/>
    </source>
</evidence>
<feature type="transmembrane region" description="Helical" evidence="1">
    <location>
        <begin position="253"/>
        <end position="272"/>
    </location>
</feature>
<feature type="transmembrane region" description="Helical" evidence="1">
    <location>
        <begin position="383"/>
        <end position="406"/>
    </location>
</feature>
<keyword evidence="1" id="KW-0812">Transmembrane</keyword>
<feature type="transmembrane region" description="Helical" evidence="1">
    <location>
        <begin position="348"/>
        <end position="367"/>
    </location>
</feature>
<dbReference type="RefSeq" id="WP_200278507.1">
    <property type="nucleotide sequence ID" value="NZ_JAENII010000005.1"/>
</dbReference>
<name>A0A934VE90_9BACT</name>
<evidence type="ECO:0008006" key="4">
    <source>
        <dbReference type="Google" id="ProtNLM"/>
    </source>
</evidence>
<feature type="transmembrane region" description="Helical" evidence="1">
    <location>
        <begin position="292"/>
        <end position="312"/>
    </location>
</feature>
<evidence type="ECO:0000256" key="1">
    <source>
        <dbReference type="SAM" id="Phobius"/>
    </source>
</evidence>
<feature type="transmembrane region" description="Helical" evidence="1">
    <location>
        <begin position="17"/>
        <end position="38"/>
    </location>
</feature>
<feature type="transmembrane region" description="Helical" evidence="1">
    <location>
        <begin position="91"/>
        <end position="115"/>
    </location>
</feature>
<dbReference type="EMBL" id="JAENII010000005">
    <property type="protein sequence ID" value="MBK1827059.1"/>
    <property type="molecule type" value="Genomic_DNA"/>
</dbReference>
<comment type="caution">
    <text evidence="2">The sequence shown here is derived from an EMBL/GenBank/DDBJ whole genome shotgun (WGS) entry which is preliminary data.</text>
</comment>
<accession>A0A934VE90</accession>
<organism evidence="2 3">
    <name type="scientific">Haloferula rosea</name>
    <dbReference type="NCBI Taxonomy" id="490093"/>
    <lineage>
        <taxon>Bacteria</taxon>
        <taxon>Pseudomonadati</taxon>
        <taxon>Verrucomicrobiota</taxon>
        <taxon>Verrucomicrobiia</taxon>
        <taxon>Verrucomicrobiales</taxon>
        <taxon>Verrucomicrobiaceae</taxon>
        <taxon>Haloferula</taxon>
    </lineage>
</organism>
<dbReference type="Gene3D" id="1.25.40.10">
    <property type="entry name" value="Tetratricopeptide repeat domain"/>
    <property type="match status" value="1"/>
</dbReference>
<sequence length="590" mass="65704">MAESDSPTTEVPAATRWIAIVGLVALCALLVALFAPLFHAPLFSDDTFSVNQVTKMEHWTEALQPDAFSYFRPVKNLFFFIMVKSDAMHPAYHMATVAAYLLATVGVFVLCQRLLGHPLWGLAAAALWALSASNVTIGAWASCLNISVAAAAMTFGLWAWDKWRETNGSPSFGILSFVLFALALCSYETAVSLAPLVVLLDLYRGRELFKKGAMIRYAGIAALVICYLLIRGLQGADATRADNPSYALDIETWQVSASAPYFLWTHFLMWLAPWGRLECLGSYLWDLSIPAIILPFCWLLLIGAACLCIRFWRAGNLVIFGLAWFFIASFPSSNFIPLKNTPYADYYIPIPAIGLALVAVAILRGLVKVTRPNSGHAQGSRRLAWALIFLIAGSRVVNLTAFQGWVQAWRNPVMILVHTAAARPYQYLSKAILSGTMLEIGKRELAEDYAGRTLQDTEELALPFTTLGQLRYDQGQFDEAAALFQIAANKRHLTQETRLITHFYLGRLIARDPTQADRAFAEFIEVLKHHNSKLHFQTILEASDLFDRAKRHHDRVNTLVRGLEIYPNNTQLEAQLKDARAKLSEEVEAP</sequence>
<feature type="transmembrane region" description="Helical" evidence="1">
    <location>
        <begin position="135"/>
        <end position="160"/>
    </location>
</feature>
<keyword evidence="3" id="KW-1185">Reference proteome</keyword>
<protein>
    <recommendedName>
        <fullName evidence="4">Tetratricopeptide repeat protein</fullName>
    </recommendedName>
</protein>
<dbReference type="Proteomes" id="UP000658278">
    <property type="component" value="Unassembled WGS sequence"/>
</dbReference>
<keyword evidence="1" id="KW-1133">Transmembrane helix</keyword>
<keyword evidence="1" id="KW-0472">Membrane</keyword>
<reference evidence="2" key="1">
    <citation type="submission" date="2021-01" db="EMBL/GenBank/DDBJ databases">
        <title>Modified the classification status of verrucomicrobia.</title>
        <authorList>
            <person name="Feng X."/>
        </authorList>
    </citation>
    <scope>NUCLEOTIDE SEQUENCE</scope>
    <source>
        <strain evidence="2">KCTC 22201</strain>
    </source>
</reference>
<gene>
    <name evidence="2" type="ORF">JIN81_08510</name>
</gene>
<dbReference type="InterPro" id="IPR011990">
    <property type="entry name" value="TPR-like_helical_dom_sf"/>
</dbReference>
<proteinExistence type="predicted"/>
<dbReference type="SUPFAM" id="SSF48452">
    <property type="entry name" value="TPR-like"/>
    <property type="match status" value="1"/>
</dbReference>
<dbReference type="AlphaFoldDB" id="A0A934VE90"/>
<feature type="transmembrane region" description="Helical" evidence="1">
    <location>
        <begin position="214"/>
        <end position="233"/>
    </location>
</feature>
<evidence type="ECO:0000313" key="3">
    <source>
        <dbReference type="Proteomes" id="UP000658278"/>
    </source>
</evidence>
<feature type="transmembrane region" description="Helical" evidence="1">
    <location>
        <begin position="172"/>
        <end position="194"/>
    </location>
</feature>